<gene>
    <name evidence="1" type="ORF">GHT07_09065</name>
</gene>
<reference evidence="1 2" key="1">
    <citation type="submission" date="2019-11" db="EMBL/GenBank/DDBJ databases">
        <title>Caenimonas koreensis gen. nov., sp. nov., isolated from activated sludge.</title>
        <authorList>
            <person name="Seung H.R."/>
        </authorList>
    </citation>
    <scope>NUCLEOTIDE SEQUENCE [LARGE SCALE GENOMIC DNA]</scope>
    <source>
        <strain evidence="1 2">EMB320</strain>
    </source>
</reference>
<dbReference type="Proteomes" id="UP000487350">
    <property type="component" value="Unassembled WGS sequence"/>
</dbReference>
<dbReference type="OrthoDB" id="8906959at2"/>
<proteinExistence type="predicted"/>
<name>A0A844B7N2_9BURK</name>
<evidence type="ECO:0000313" key="2">
    <source>
        <dbReference type="Proteomes" id="UP000487350"/>
    </source>
</evidence>
<keyword evidence="2" id="KW-1185">Reference proteome</keyword>
<dbReference type="EMBL" id="WJBU01000008">
    <property type="protein sequence ID" value="MRD47426.1"/>
    <property type="molecule type" value="Genomic_DNA"/>
</dbReference>
<organism evidence="1 2">
    <name type="scientific">Caenimonas koreensis DSM 17982</name>
    <dbReference type="NCBI Taxonomy" id="1121255"/>
    <lineage>
        <taxon>Bacteria</taxon>
        <taxon>Pseudomonadati</taxon>
        <taxon>Pseudomonadota</taxon>
        <taxon>Betaproteobacteria</taxon>
        <taxon>Burkholderiales</taxon>
        <taxon>Comamonadaceae</taxon>
        <taxon>Caenimonas</taxon>
    </lineage>
</organism>
<dbReference type="RefSeq" id="WP_153584755.1">
    <property type="nucleotide sequence ID" value="NZ_WJBU01000008.1"/>
</dbReference>
<comment type="caution">
    <text evidence="1">The sequence shown here is derived from an EMBL/GenBank/DDBJ whole genome shotgun (WGS) entry which is preliminary data.</text>
</comment>
<protein>
    <submittedName>
        <fullName evidence="1">Prevent-host-death protein</fullName>
    </submittedName>
</protein>
<accession>A0A844B7N2</accession>
<sequence>MRATRTLGLEEGRKQLPQLAALAHAGEGSLLTKHGKPYAAIVSPDLLVKSRRKSALLSLRGTGKGLWGKSAAKYVAELRDDWS</sequence>
<dbReference type="AlphaFoldDB" id="A0A844B7N2"/>
<evidence type="ECO:0000313" key="1">
    <source>
        <dbReference type="EMBL" id="MRD47426.1"/>
    </source>
</evidence>